<dbReference type="Pfam" id="PF00939">
    <property type="entry name" value="Na_sulph_symp"/>
    <property type="match status" value="1"/>
</dbReference>
<feature type="transmembrane region" description="Helical" evidence="6">
    <location>
        <begin position="432"/>
        <end position="450"/>
    </location>
</feature>
<dbReference type="PIRSF" id="PIRSF002457">
    <property type="entry name" value="DASS"/>
    <property type="match status" value="1"/>
</dbReference>
<sequence>MTKSKAIPPITANKTKLPIGLLMGIFALVGVLLMPLSSDLPIAGHRMLAILAFAVVVWVTEAVSYEASAIMITVLMAFLIGTAPNVKNPDVMYGTATAMGFALSGFSNSALALVWGALFIAGAMTFTGLDKRIALFTLSKVGTSTKRIMIGCIAVTIILSLAVPSATARSAAVVPIMMGIISSFGINKRSNIAAGIMIVVAQATGIWNIGIKTASAQNLLTSGFMTKMLGESVSWSDWFIAGAPWSAIMSIFLIALVLKMLPPEPNGISIGKEAVEKSLVELGPMSSSQKRLMLISLILLFFWATEGTLHNFDTTSTTYVGLVLLIMPGFGVMSWKDIQSRIPWGTVIVFGIGVSLGTSLLTTEAGQWLGRQVVLNTGIDQLDSITVFAILAAFLIIIHLGFASATALASALLPIIISVLTTMPGDFSRTGMTMLLGFVVSFGFILPINAPQNMVCLATETFNVKQFATIGVIITIVGYLLMLLFSMTYWRWLGWL</sequence>
<dbReference type="EMBL" id="CP003803">
    <property type="protein sequence ID" value="AGF47209.1"/>
    <property type="molecule type" value="Genomic_DNA"/>
</dbReference>
<dbReference type="STRING" id="1208919.CDSE_0097"/>
<evidence type="ECO:0000256" key="5">
    <source>
        <dbReference type="ARBA" id="ARBA00023136"/>
    </source>
</evidence>
<accession>M1LVC7</accession>
<dbReference type="KEGG" id="kde:CDSE_0097"/>
<keyword evidence="8" id="KW-1185">Reference proteome</keyword>
<dbReference type="InterPro" id="IPR030676">
    <property type="entry name" value="CitT-rel"/>
</dbReference>
<keyword evidence="5 6" id="KW-0472">Membrane</keyword>
<feature type="transmembrane region" description="Helical" evidence="6">
    <location>
        <begin position="342"/>
        <end position="361"/>
    </location>
</feature>
<feature type="transmembrane region" description="Helical" evidence="6">
    <location>
        <begin position="470"/>
        <end position="490"/>
    </location>
</feature>
<dbReference type="InterPro" id="IPR001898">
    <property type="entry name" value="SLC13A/DASS"/>
</dbReference>
<evidence type="ECO:0000313" key="7">
    <source>
        <dbReference type="EMBL" id="AGF47209.1"/>
    </source>
</evidence>
<evidence type="ECO:0000313" key="8">
    <source>
        <dbReference type="Proteomes" id="UP000011547"/>
    </source>
</evidence>
<keyword evidence="4 6" id="KW-1133">Transmembrane helix</keyword>
<protein>
    <submittedName>
        <fullName evidence="7">Di-and tricarboxylate transporter</fullName>
    </submittedName>
</protein>
<dbReference type="GO" id="GO:1905039">
    <property type="term" value="P:carboxylic acid transmembrane transport"/>
    <property type="evidence" value="ECO:0007669"/>
    <property type="project" value="UniProtKB-ARBA"/>
</dbReference>
<dbReference type="GO" id="GO:0008514">
    <property type="term" value="F:organic anion transmembrane transporter activity"/>
    <property type="evidence" value="ECO:0007669"/>
    <property type="project" value="UniProtKB-ARBA"/>
</dbReference>
<dbReference type="RefSeq" id="WP_015396620.1">
    <property type="nucleotide sequence ID" value="NC_020294.1"/>
</dbReference>
<reference evidence="7 8" key="1">
    <citation type="journal article" date="2013" name="Genome Biol. Evol.">
        <title>Genome evolution and phylogenomic analysis of candidatus kinetoplastibacterium, the betaproteobacterial endosymbionts of strigomonas and angomonas.</title>
        <authorList>
            <person name="Alves J.M."/>
            <person name="Serrano M.G."/>
            <person name="Maia da Silva F."/>
            <person name="Voegtly L.J."/>
            <person name="Matveyev A.V."/>
            <person name="Teixeira M.M."/>
            <person name="Camargo E.P."/>
            <person name="Buck G.A."/>
        </authorList>
    </citation>
    <scope>NUCLEOTIDE SEQUENCE [LARGE SCALE GENOMIC DNA]</scope>
    <source>
        <strain evidence="7 8">TCC079E</strain>
    </source>
</reference>
<evidence type="ECO:0000256" key="4">
    <source>
        <dbReference type="ARBA" id="ARBA00022989"/>
    </source>
</evidence>
<feature type="transmembrane region" description="Helical" evidence="6">
    <location>
        <begin position="387"/>
        <end position="420"/>
    </location>
</feature>
<proteinExistence type="inferred from homology"/>
<gene>
    <name evidence="7" type="ORF">CDSE_0097</name>
</gene>
<dbReference type="PANTHER" id="PTHR10283:SF82">
    <property type="entry name" value="SOLUTE CARRIER FAMILY 13 MEMBER 2"/>
    <property type="match status" value="1"/>
</dbReference>
<name>M1LVC7_9PROT</name>
<dbReference type="HOGENOM" id="CLU_005170_0_1_4"/>
<feature type="transmembrane region" description="Helical" evidence="6">
    <location>
        <begin position="20"/>
        <end position="37"/>
    </location>
</feature>
<comment type="subcellular location">
    <subcellularLocation>
        <location evidence="1">Membrane</location>
        <topology evidence="1">Multi-pass membrane protein</topology>
    </subcellularLocation>
</comment>
<keyword evidence="3 6" id="KW-0812">Transmembrane</keyword>
<dbReference type="Proteomes" id="UP000011547">
    <property type="component" value="Chromosome"/>
</dbReference>
<feature type="transmembrane region" description="Helical" evidence="6">
    <location>
        <begin position="238"/>
        <end position="258"/>
    </location>
</feature>
<dbReference type="eggNOG" id="COG0471">
    <property type="taxonomic scope" value="Bacteria"/>
</dbReference>
<feature type="transmembrane region" description="Helical" evidence="6">
    <location>
        <begin position="67"/>
        <end position="86"/>
    </location>
</feature>
<feature type="transmembrane region" description="Helical" evidence="6">
    <location>
        <begin position="318"/>
        <end position="335"/>
    </location>
</feature>
<dbReference type="PANTHER" id="PTHR10283">
    <property type="entry name" value="SOLUTE CARRIER FAMILY 13 MEMBER"/>
    <property type="match status" value="1"/>
</dbReference>
<evidence type="ECO:0000256" key="2">
    <source>
        <dbReference type="ARBA" id="ARBA00007349"/>
    </source>
</evidence>
<feature type="transmembrane region" description="Helical" evidence="6">
    <location>
        <begin position="43"/>
        <end position="60"/>
    </location>
</feature>
<dbReference type="AlphaFoldDB" id="M1LVC7"/>
<dbReference type="OrthoDB" id="9766267at2"/>
<feature type="transmembrane region" description="Helical" evidence="6">
    <location>
        <begin position="193"/>
        <end position="211"/>
    </location>
</feature>
<evidence type="ECO:0000256" key="1">
    <source>
        <dbReference type="ARBA" id="ARBA00004141"/>
    </source>
</evidence>
<evidence type="ECO:0000256" key="3">
    <source>
        <dbReference type="ARBA" id="ARBA00022692"/>
    </source>
</evidence>
<feature type="transmembrane region" description="Helical" evidence="6">
    <location>
        <begin position="106"/>
        <end position="127"/>
    </location>
</feature>
<dbReference type="NCBIfam" id="TIGR00785">
    <property type="entry name" value="dass"/>
    <property type="match status" value="1"/>
</dbReference>
<dbReference type="PATRIC" id="fig|1208919.3.peg.654"/>
<evidence type="ECO:0000256" key="6">
    <source>
        <dbReference type="SAM" id="Phobius"/>
    </source>
</evidence>
<dbReference type="GO" id="GO:0005886">
    <property type="term" value="C:plasma membrane"/>
    <property type="evidence" value="ECO:0007669"/>
    <property type="project" value="TreeGrafter"/>
</dbReference>
<feature type="transmembrane region" description="Helical" evidence="6">
    <location>
        <begin position="148"/>
        <end position="164"/>
    </location>
</feature>
<organism evidence="7 8">
    <name type="scientific">Candidatus Kinetoplastidibacterium desouzai TCC079E</name>
    <dbReference type="NCBI Taxonomy" id="1208919"/>
    <lineage>
        <taxon>Bacteria</taxon>
        <taxon>Pseudomonadati</taxon>
        <taxon>Pseudomonadota</taxon>
        <taxon>Betaproteobacteria</taxon>
        <taxon>Candidatus Kinetoplastidibacterium</taxon>
    </lineage>
</organism>
<comment type="similarity">
    <text evidence="2">Belongs to the SLC13A/DASS transporter (TC 2.A.47) family. DIT1 subfamily.</text>
</comment>